<dbReference type="OMA" id="GTHIFIT"/>
<sequence length="217" mass="24596">AHEKHPSWLWIVKPPSQSRGRGIFILRDLEDLPTDSSCVISRYIVDPYLIQGYKFDLRVYVLVTGFDPLRVYLYREGLTRLACSPFTVKTAEDLQNKYAHLTNYSICRSSDDYVENRDARVDHYGHKWSLSALNRHCSCSGLDVSEVWGSIIDIILKTLVASGRFGQIGQSGVGRRAAPSCFELFGFDILLDSKLKPWLIEVNLSPSLVADTPLDRK</sequence>
<reference evidence="6 7" key="1">
    <citation type="submission" date="2008-07" db="EMBL/GenBank/DDBJ databases">
        <authorList>
            <person name="El-Sayed N."/>
            <person name="Caler E."/>
            <person name="Inman J."/>
            <person name="Amedeo P."/>
            <person name="Hass B."/>
            <person name="Wortman J."/>
        </authorList>
    </citation>
    <scope>NUCLEOTIDE SEQUENCE [LARGE SCALE GENOMIC DNA]</scope>
    <source>
        <strain evidence="7">ATCC 50983 / TXsc</strain>
    </source>
</reference>
<evidence type="ECO:0000256" key="4">
    <source>
        <dbReference type="ARBA" id="ARBA00041448"/>
    </source>
</evidence>
<evidence type="ECO:0000256" key="3">
    <source>
        <dbReference type="ARBA" id="ARBA00022840"/>
    </source>
</evidence>
<keyword evidence="3" id="KW-0067">ATP-binding</keyword>
<dbReference type="PROSITE" id="PS51221">
    <property type="entry name" value="TTL"/>
    <property type="match status" value="1"/>
</dbReference>
<keyword evidence="2" id="KW-0547">Nucleotide-binding</keyword>
<dbReference type="GO" id="GO:0005524">
    <property type="term" value="F:ATP binding"/>
    <property type="evidence" value="ECO:0007669"/>
    <property type="project" value="UniProtKB-KW"/>
</dbReference>
<dbReference type="SUPFAM" id="SSF56059">
    <property type="entry name" value="Glutathione synthetase ATP-binding domain-like"/>
    <property type="match status" value="1"/>
</dbReference>
<evidence type="ECO:0000313" key="7">
    <source>
        <dbReference type="Proteomes" id="UP000007800"/>
    </source>
</evidence>
<dbReference type="GO" id="GO:0015631">
    <property type="term" value="F:tubulin binding"/>
    <property type="evidence" value="ECO:0007669"/>
    <property type="project" value="TreeGrafter"/>
</dbReference>
<organism evidence="7">
    <name type="scientific">Perkinsus marinus (strain ATCC 50983 / TXsc)</name>
    <dbReference type="NCBI Taxonomy" id="423536"/>
    <lineage>
        <taxon>Eukaryota</taxon>
        <taxon>Sar</taxon>
        <taxon>Alveolata</taxon>
        <taxon>Perkinsozoa</taxon>
        <taxon>Perkinsea</taxon>
        <taxon>Perkinsida</taxon>
        <taxon>Perkinsidae</taxon>
        <taxon>Perkinsus</taxon>
    </lineage>
</organism>
<dbReference type="Pfam" id="PF03133">
    <property type="entry name" value="TTL"/>
    <property type="match status" value="1"/>
</dbReference>
<comment type="catalytic activity">
    <reaction evidence="5">
        <text>L-glutamyl-[protein] + L-glutamate + ATP = gamma-L-glutamyl-L-glutamyl-[protein] + ADP + phosphate + H(+)</text>
        <dbReference type="Rhea" id="RHEA:60144"/>
        <dbReference type="Rhea" id="RHEA-COMP:10208"/>
        <dbReference type="Rhea" id="RHEA-COMP:15517"/>
        <dbReference type="ChEBI" id="CHEBI:15378"/>
        <dbReference type="ChEBI" id="CHEBI:29973"/>
        <dbReference type="ChEBI" id="CHEBI:29985"/>
        <dbReference type="ChEBI" id="CHEBI:30616"/>
        <dbReference type="ChEBI" id="CHEBI:43474"/>
        <dbReference type="ChEBI" id="CHEBI:143622"/>
        <dbReference type="ChEBI" id="CHEBI:456216"/>
    </reaction>
    <physiologicalReaction direction="left-to-right" evidence="5">
        <dbReference type="Rhea" id="RHEA:60145"/>
    </physiologicalReaction>
</comment>
<dbReference type="PANTHER" id="PTHR12241:SF145">
    <property type="entry name" value="TUBULIN POLYGLUTAMYLASE TTLL5"/>
    <property type="match status" value="1"/>
</dbReference>
<keyword evidence="1 6" id="KW-0436">Ligase</keyword>
<dbReference type="GeneID" id="9055868"/>
<evidence type="ECO:0000256" key="1">
    <source>
        <dbReference type="ARBA" id="ARBA00022598"/>
    </source>
</evidence>
<gene>
    <name evidence="6" type="ORF">Pmar_PMAR022431</name>
</gene>
<dbReference type="GO" id="GO:0036064">
    <property type="term" value="C:ciliary basal body"/>
    <property type="evidence" value="ECO:0007669"/>
    <property type="project" value="TreeGrafter"/>
</dbReference>
<dbReference type="RefSeq" id="XP_002781114.1">
    <property type="nucleotide sequence ID" value="XM_002781068.1"/>
</dbReference>
<evidence type="ECO:0000256" key="5">
    <source>
        <dbReference type="ARBA" id="ARBA00049274"/>
    </source>
</evidence>
<name>C5KRI4_PERM5</name>
<accession>C5KRI4</accession>
<dbReference type="AlphaFoldDB" id="C5KRI4"/>
<evidence type="ECO:0000313" key="6">
    <source>
        <dbReference type="EMBL" id="EER12909.1"/>
    </source>
</evidence>
<dbReference type="GO" id="GO:0000226">
    <property type="term" value="P:microtubule cytoskeleton organization"/>
    <property type="evidence" value="ECO:0007669"/>
    <property type="project" value="TreeGrafter"/>
</dbReference>
<keyword evidence="7" id="KW-1185">Reference proteome</keyword>
<proteinExistence type="predicted"/>
<dbReference type="GO" id="GO:0070740">
    <property type="term" value="F:tubulin-glutamic acid ligase activity"/>
    <property type="evidence" value="ECO:0007669"/>
    <property type="project" value="TreeGrafter"/>
</dbReference>
<dbReference type="EMBL" id="GG675804">
    <property type="protein sequence ID" value="EER12909.1"/>
    <property type="molecule type" value="Genomic_DNA"/>
</dbReference>
<dbReference type="OrthoDB" id="429138at2759"/>
<dbReference type="PANTHER" id="PTHR12241">
    <property type="entry name" value="TUBULIN POLYGLUTAMYLASE"/>
    <property type="match status" value="1"/>
</dbReference>
<dbReference type="InParanoid" id="C5KRI4"/>
<protein>
    <recommendedName>
        <fullName evidence="4">Tubulin--tyrosine ligase-like protein 5</fullName>
    </recommendedName>
</protein>
<feature type="non-terminal residue" evidence="6">
    <location>
        <position position="217"/>
    </location>
</feature>
<dbReference type="Gene3D" id="3.30.470.20">
    <property type="entry name" value="ATP-grasp fold, B domain"/>
    <property type="match status" value="1"/>
</dbReference>
<dbReference type="Proteomes" id="UP000007800">
    <property type="component" value="Unassembled WGS sequence"/>
</dbReference>
<feature type="non-terminal residue" evidence="6">
    <location>
        <position position="1"/>
    </location>
</feature>
<dbReference type="InterPro" id="IPR004344">
    <property type="entry name" value="TTL/TTLL_fam"/>
</dbReference>
<evidence type="ECO:0000256" key="2">
    <source>
        <dbReference type="ARBA" id="ARBA00022741"/>
    </source>
</evidence>